<dbReference type="SUPFAM" id="SSF50249">
    <property type="entry name" value="Nucleic acid-binding proteins"/>
    <property type="match status" value="1"/>
</dbReference>
<evidence type="ECO:0000259" key="6">
    <source>
        <dbReference type="PROSITE" id="PS50862"/>
    </source>
</evidence>
<feature type="domain" description="Aminoacyl-transfer RNA synthetases class-II family profile" evidence="6">
    <location>
        <begin position="239"/>
        <end position="572"/>
    </location>
</feature>
<dbReference type="GO" id="GO:0070154">
    <property type="term" value="P:mitochondrial lysyl-tRNA aminoacylation"/>
    <property type="evidence" value="ECO:0007669"/>
    <property type="project" value="TreeGrafter"/>
</dbReference>
<dbReference type="Proteomes" id="UP000196158">
    <property type="component" value="Unassembled WGS sequence"/>
</dbReference>
<gene>
    <name evidence="7" type="ORF">KASA_0Q11583G</name>
</gene>
<evidence type="ECO:0000256" key="3">
    <source>
        <dbReference type="ARBA" id="ARBA00022741"/>
    </source>
</evidence>
<dbReference type="GO" id="GO:0000049">
    <property type="term" value="F:tRNA binding"/>
    <property type="evidence" value="ECO:0007669"/>
    <property type="project" value="TreeGrafter"/>
</dbReference>
<dbReference type="InterPro" id="IPR018149">
    <property type="entry name" value="Lys-tRNA-synth_II_C"/>
</dbReference>
<evidence type="ECO:0000256" key="5">
    <source>
        <dbReference type="ARBA" id="ARBA00023146"/>
    </source>
</evidence>
<evidence type="ECO:0000256" key="1">
    <source>
        <dbReference type="ARBA" id="ARBA00013166"/>
    </source>
</evidence>
<evidence type="ECO:0000313" key="8">
    <source>
        <dbReference type="Proteomes" id="UP000196158"/>
    </source>
</evidence>
<reference evidence="7 8" key="1">
    <citation type="submission" date="2017-04" db="EMBL/GenBank/DDBJ databases">
        <authorList>
            <person name="Afonso C.L."/>
            <person name="Miller P.J."/>
            <person name="Scott M.A."/>
            <person name="Spackman E."/>
            <person name="Goraichik I."/>
            <person name="Dimitrov K.M."/>
            <person name="Suarez D.L."/>
            <person name="Swayne D.E."/>
        </authorList>
    </citation>
    <scope>NUCLEOTIDE SEQUENCE [LARGE SCALE GENOMIC DNA]</scope>
</reference>
<sequence length="582" mass="67522">MLLVSRRCNVWNRLKVSRRLILNCKFHNNVVVNQHINNSNILKINTKKLQTQERVTIIENDLNKYYPSMSLLNNSLKEINSITNYTIEQFIDTYVNNKLDHDESDILLKINGRIKNVRIAGKKMCFIDLIDTQTNKSLQIIINFNKLNMDCNDTNKKISSNEFIETISFLKKNDYIQVIGNPGVSENIQRTVSLKCIRLPIILSPIQVSLPNALQDNVKINKNRVLDYQVNGITTIMKRSQLINLIRKFLLTKQFIEVETPILSEKANGASALPFITKLNFSDSNLQLRIAPELWLKRLIIGGFDKIFEIGKVFRNESVDATHNPEFTMLELYQRYLSMDQLILLAQDMFKFVLKGMINPEISLSHNNNETIYQLYQQLQDNDWKFKKIEFLPTLSKEMGVDFNKIDLSRTQPLMDIIPFEVKQEIFNSIELQEPDLHLSPQRILDKLCGKYIESRYCQTLLPTIIMHHPTVMSPLAKINSLDNKVSQRFEVFINGKEYINAYEEENCPQLQLQKFKQQHDFKNNDKESLEVDYEYVEAMKSGMPPTGGLGLGIDRLCMLLLDKSRIEQVLSFGSLDDVNIQ</sequence>
<dbReference type="GO" id="GO:0005524">
    <property type="term" value="F:ATP binding"/>
    <property type="evidence" value="ECO:0007669"/>
    <property type="project" value="UniProtKB-KW"/>
</dbReference>
<dbReference type="NCBIfam" id="TIGR00499">
    <property type="entry name" value="lysS_bact"/>
    <property type="match status" value="1"/>
</dbReference>
<dbReference type="OrthoDB" id="21243at2759"/>
<protein>
    <recommendedName>
        <fullName evidence="1">lysine--tRNA ligase</fullName>
        <ecNumber evidence="1">6.1.1.6</ecNumber>
    </recommendedName>
</protein>
<accession>A0A1X7QYY0</accession>
<dbReference type="Gene3D" id="2.40.50.140">
    <property type="entry name" value="Nucleic acid-binding proteins"/>
    <property type="match status" value="1"/>
</dbReference>
<dbReference type="PRINTS" id="PR00982">
    <property type="entry name" value="TRNASYNTHLYS"/>
</dbReference>
<organism evidence="7 8">
    <name type="scientific">Maudiozyma saulgeensis</name>
    <dbReference type="NCBI Taxonomy" id="1789683"/>
    <lineage>
        <taxon>Eukaryota</taxon>
        <taxon>Fungi</taxon>
        <taxon>Dikarya</taxon>
        <taxon>Ascomycota</taxon>
        <taxon>Saccharomycotina</taxon>
        <taxon>Saccharomycetes</taxon>
        <taxon>Saccharomycetales</taxon>
        <taxon>Saccharomycetaceae</taxon>
        <taxon>Maudiozyma</taxon>
    </lineage>
</organism>
<keyword evidence="8" id="KW-1185">Reference proteome</keyword>
<dbReference type="Gene3D" id="3.30.930.10">
    <property type="entry name" value="Bira Bifunctional Protein, Domain 2"/>
    <property type="match status" value="1"/>
</dbReference>
<name>A0A1X7QYY0_9SACH</name>
<dbReference type="AlphaFoldDB" id="A0A1X7QYY0"/>
<dbReference type="GO" id="GO:0005739">
    <property type="term" value="C:mitochondrion"/>
    <property type="evidence" value="ECO:0007669"/>
    <property type="project" value="TreeGrafter"/>
</dbReference>
<evidence type="ECO:0000256" key="2">
    <source>
        <dbReference type="ARBA" id="ARBA00022598"/>
    </source>
</evidence>
<dbReference type="InterPro" id="IPR004364">
    <property type="entry name" value="Aa-tRNA-synt_II"/>
</dbReference>
<keyword evidence="3" id="KW-0547">Nucleotide-binding</keyword>
<dbReference type="PROSITE" id="PS50862">
    <property type="entry name" value="AA_TRNA_LIGASE_II"/>
    <property type="match status" value="1"/>
</dbReference>
<dbReference type="PANTHER" id="PTHR42918">
    <property type="entry name" value="LYSYL-TRNA SYNTHETASE"/>
    <property type="match status" value="1"/>
</dbReference>
<dbReference type="SUPFAM" id="SSF55681">
    <property type="entry name" value="Class II aaRS and biotin synthetases"/>
    <property type="match status" value="1"/>
</dbReference>
<dbReference type="STRING" id="1789683.A0A1X7QYY0"/>
<dbReference type="InterPro" id="IPR012340">
    <property type="entry name" value="NA-bd_OB-fold"/>
</dbReference>
<dbReference type="EMBL" id="FXLY01000002">
    <property type="protein sequence ID" value="SMN18642.1"/>
    <property type="molecule type" value="Genomic_DNA"/>
</dbReference>
<dbReference type="Pfam" id="PF00152">
    <property type="entry name" value="tRNA-synt_2"/>
    <property type="match status" value="1"/>
</dbReference>
<dbReference type="InterPro" id="IPR002313">
    <property type="entry name" value="Lys-tRNA-ligase_II"/>
</dbReference>
<keyword evidence="5 7" id="KW-0030">Aminoacyl-tRNA synthetase</keyword>
<keyword evidence="2" id="KW-0436">Ligase</keyword>
<dbReference type="InterPro" id="IPR045864">
    <property type="entry name" value="aa-tRNA-synth_II/BPL/LPL"/>
</dbReference>
<dbReference type="GO" id="GO:0004824">
    <property type="term" value="F:lysine-tRNA ligase activity"/>
    <property type="evidence" value="ECO:0007669"/>
    <property type="project" value="UniProtKB-EC"/>
</dbReference>
<evidence type="ECO:0000256" key="4">
    <source>
        <dbReference type="ARBA" id="ARBA00022840"/>
    </source>
</evidence>
<proteinExistence type="predicted"/>
<evidence type="ECO:0000313" key="7">
    <source>
        <dbReference type="EMBL" id="SMN18642.1"/>
    </source>
</evidence>
<dbReference type="EC" id="6.1.1.6" evidence="1"/>
<dbReference type="InterPro" id="IPR006195">
    <property type="entry name" value="aa-tRNA-synth_II"/>
</dbReference>
<dbReference type="PANTHER" id="PTHR42918:SF5">
    <property type="entry name" value="LYSINE--TRNA LIGASE, MITOCHONDRIAL"/>
    <property type="match status" value="1"/>
</dbReference>
<keyword evidence="4" id="KW-0067">ATP-binding</keyword>